<dbReference type="AlphaFoldDB" id="A0A8B7XR44"/>
<feature type="transmembrane region" description="Helical" evidence="6">
    <location>
        <begin position="340"/>
        <end position="365"/>
    </location>
</feature>
<dbReference type="RefSeq" id="XP_022082657.1">
    <property type="nucleotide sequence ID" value="XM_022226965.1"/>
</dbReference>
<keyword evidence="4 6" id="KW-1133">Transmembrane helix</keyword>
<keyword evidence="5 6" id="KW-0472">Membrane</keyword>
<sequence length="590" mass="65610">MFLPRLGSASYRWLPLAAGGCLLVGFVVPYIIAVRLGHVYPVLPYISDTGALHPENCVFGQMLNMAGVLLGVMIYIRYKQVAGNGPTELLELNKMSAFVGYLSAFFLSLVANVQINEESRQAVETEVHLCSAFTCFGSGYLYCWTQTWITYKLANNFWSWAMTLLRLALSLAGAFFMVTFLEFRELANAEFNGTYADTMHWNPYDGGYMYHVYSAASEYSLGIVLLIFTLSLYKEFSSIQSPDRKVDLTEERPHVEGHVVSAGDPLVSLICFSRINSVVERFVVNTHTISFAGAVRLLGQGLGSSHPIKGYSFLQMLTSRSLTGSRSNADRMLSGHGFGWVPLGAGALLLVGIVVPYIIAVRLHHVYPFLPYISDTGALQPESCVFGQMLNAASVLIGALIYLRYWQVANRRKDVPADVLRWNSASRTPGYLAVFGLSVVANFQVGLEPNLQVQTSIHVVGSVLCFGLGVIYGYLQSRISYALSTDFWSWAMAVLRFFLTALCAIFFITFSVYITLAFQQFNGTFADHMHWGPDDGGYVDHIISAVAEYLMALTFTLFLITYYDELKTIKRVRELWCPRRLIPSAAPTSV</sequence>
<feature type="transmembrane region" description="Helical" evidence="6">
    <location>
        <begin position="58"/>
        <end position="76"/>
    </location>
</feature>
<evidence type="ECO:0000256" key="2">
    <source>
        <dbReference type="ARBA" id="ARBA00006565"/>
    </source>
</evidence>
<feature type="transmembrane region" description="Helical" evidence="6">
    <location>
        <begin position="453"/>
        <end position="475"/>
    </location>
</feature>
<name>A0A8B7XR44_ACAPL</name>
<keyword evidence="8" id="KW-1185">Reference proteome</keyword>
<feature type="transmembrane region" description="Helical" evidence="6">
    <location>
        <begin position="538"/>
        <end position="563"/>
    </location>
</feature>
<comment type="similarity">
    <text evidence="2">Belongs to the DRAM/TMEM150 family.</text>
</comment>
<evidence type="ECO:0000256" key="5">
    <source>
        <dbReference type="ARBA" id="ARBA00023136"/>
    </source>
</evidence>
<evidence type="ECO:0000313" key="9">
    <source>
        <dbReference type="RefSeq" id="XP_022082657.1"/>
    </source>
</evidence>
<evidence type="ECO:0000256" key="3">
    <source>
        <dbReference type="ARBA" id="ARBA00022692"/>
    </source>
</evidence>
<evidence type="ECO:0000313" key="8">
    <source>
        <dbReference type="Proteomes" id="UP000694845"/>
    </source>
</evidence>
<comment type="subcellular location">
    <subcellularLocation>
        <location evidence="1">Endomembrane system</location>
        <topology evidence="1">Multi-pass membrane protein</topology>
    </subcellularLocation>
</comment>
<dbReference type="InterPro" id="IPR019402">
    <property type="entry name" value="CWH43_N"/>
</dbReference>
<proteinExistence type="inferred from homology"/>
<dbReference type="PANTHER" id="PTHR21324:SF2">
    <property type="entry name" value="EG:22E5.9 PROTEIN"/>
    <property type="match status" value="1"/>
</dbReference>
<feature type="transmembrane region" description="Helical" evidence="6">
    <location>
        <begin position="385"/>
        <end position="403"/>
    </location>
</feature>
<gene>
    <name evidence="9" type="primary">LOC110974972</name>
</gene>
<dbReference type="OrthoDB" id="191706at2759"/>
<dbReference type="GO" id="GO:0012505">
    <property type="term" value="C:endomembrane system"/>
    <property type="evidence" value="ECO:0007669"/>
    <property type="project" value="UniProtKB-SubCell"/>
</dbReference>
<dbReference type="GeneID" id="110974972"/>
<feature type="transmembrane region" description="Helical" evidence="6">
    <location>
        <begin position="157"/>
        <end position="181"/>
    </location>
</feature>
<dbReference type="OMA" id="FYIRYKQ"/>
<feature type="transmembrane region" description="Helical" evidence="6">
    <location>
        <begin position="97"/>
        <end position="115"/>
    </location>
</feature>
<accession>A0A8B7XR44</accession>
<feature type="transmembrane region" description="Helical" evidence="6">
    <location>
        <begin position="487"/>
        <end position="518"/>
    </location>
</feature>
<evidence type="ECO:0000256" key="1">
    <source>
        <dbReference type="ARBA" id="ARBA00004127"/>
    </source>
</evidence>
<feature type="transmembrane region" description="Helical" evidence="6">
    <location>
        <begin position="430"/>
        <end position="447"/>
    </location>
</feature>
<evidence type="ECO:0000256" key="4">
    <source>
        <dbReference type="ARBA" id="ARBA00022989"/>
    </source>
</evidence>
<organism evidence="8 9">
    <name type="scientific">Acanthaster planci</name>
    <name type="common">Crown-of-thorns starfish</name>
    <dbReference type="NCBI Taxonomy" id="133434"/>
    <lineage>
        <taxon>Eukaryota</taxon>
        <taxon>Metazoa</taxon>
        <taxon>Echinodermata</taxon>
        <taxon>Eleutherozoa</taxon>
        <taxon>Asterozoa</taxon>
        <taxon>Asteroidea</taxon>
        <taxon>Valvatacea</taxon>
        <taxon>Valvatida</taxon>
        <taxon>Acanthasteridae</taxon>
        <taxon>Acanthaster</taxon>
    </lineage>
</organism>
<keyword evidence="3 6" id="KW-0812">Transmembrane</keyword>
<dbReference type="PANTHER" id="PTHR21324">
    <property type="entry name" value="FASTING-INDUCIBLE INTEGRAL MEMBRANE PROTEIN TM6P1-RELATED"/>
    <property type="match status" value="1"/>
</dbReference>
<feature type="transmembrane region" description="Helical" evidence="6">
    <location>
        <begin position="127"/>
        <end position="145"/>
    </location>
</feature>
<feature type="domain" description="CWH43-like N-terminal" evidence="7">
    <location>
        <begin position="338"/>
        <end position="568"/>
    </location>
</feature>
<evidence type="ECO:0000256" key="6">
    <source>
        <dbReference type="SAM" id="Phobius"/>
    </source>
</evidence>
<feature type="domain" description="CWH43-like N-terminal" evidence="7">
    <location>
        <begin position="11"/>
        <end position="238"/>
    </location>
</feature>
<feature type="transmembrane region" description="Helical" evidence="6">
    <location>
        <begin position="12"/>
        <end position="38"/>
    </location>
</feature>
<evidence type="ECO:0000259" key="7">
    <source>
        <dbReference type="Pfam" id="PF10277"/>
    </source>
</evidence>
<dbReference type="Pfam" id="PF10277">
    <property type="entry name" value="Frag1"/>
    <property type="match status" value="2"/>
</dbReference>
<dbReference type="InterPro" id="IPR050911">
    <property type="entry name" value="DRAM/TMEM150_Autophagy_Mod"/>
</dbReference>
<feature type="transmembrane region" description="Helical" evidence="6">
    <location>
        <begin position="208"/>
        <end position="233"/>
    </location>
</feature>
<reference evidence="9" key="1">
    <citation type="submission" date="2025-08" db="UniProtKB">
        <authorList>
            <consortium name="RefSeq"/>
        </authorList>
    </citation>
    <scope>IDENTIFICATION</scope>
</reference>
<dbReference type="KEGG" id="aplc:110974972"/>
<dbReference type="Proteomes" id="UP000694845">
    <property type="component" value="Unplaced"/>
</dbReference>
<protein>
    <submittedName>
        <fullName evidence="9">Uncharacterized protein LOC110974972</fullName>
    </submittedName>
</protein>